<reference evidence="1" key="1">
    <citation type="submission" date="2023-06" db="EMBL/GenBank/DDBJ databases">
        <title>Genome-scale phylogeny and comparative genomics of the fungal order Sordariales.</title>
        <authorList>
            <consortium name="Lawrence Berkeley National Laboratory"/>
            <person name="Hensen N."/>
            <person name="Bonometti L."/>
            <person name="Westerberg I."/>
            <person name="Brannstrom I.O."/>
            <person name="Guillou S."/>
            <person name="Cros-Aarteil S."/>
            <person name="Calhoun S."/>
            <person name="Haridas S."/>
            <person name="Kuo A."/>
            <person name="Mondo S."/>
            <person name="Pangilinan J."/>
            <person name="Riley R."/>
            <person name="Labutti K."/>
            <person name="Andreopoulos B."/>
            <person name="Lipzen A."/>
            <person name="Chen C."/>
            <person name="Yanf M."/>
            <person name="Daum C."/>
            <person name="Ng V."/>
            <person name="Clum A."/>
            <person name="Steindorff A."/>
            <person name="Ohm R."/>
            <person name="Martin F."/>
            <person name="Silar P."/>
            <person name="Natvig D."/>
            <person name="Lalanne C."/>
            <person name="Gautier V."/>
            <person name="Ament-Velasquez S.L."/>
            <person name="Kruys A."/>
            <person name="Hutchinson M.I."/>
            <person name="Powell A.J."/>
            <person name="Barry K."/>
            <person name="Miller A.N."/>
            <person name="Grigoriev I.V."/>
            <person name="Debuchy R."/>
            <person name="Gladieux P."/>
            <person name="Thoren M.H."/>
            <person name="Johannesson H."/>
        </authorList>
    </citation>
    <scope>NUCLEOTIDE SEQUENCE</scope>
    <source>
        <strain evidence="1">SMH4607-1</strain>
    </source>
</reference>
<organism evidence="1 2">
    <name type="scientific">Lasiosphaeris hirsuta</name>
    <dbReference type="NCBI Taxonomy" id="260670"/>
    <lineage>
        <taxon>Eukaryota</taxon>
        <taxon>Fungi</taxon>
        <taxon>Dikarya</taxon>
        <taxon>Ascomycota</taxon>
        <taxon>Pezizomycotina</taxon>
        <taxon>Sordariomycetes</taxon>
        <taxon>Sordariomycetidae</taxon>
        <taxon>Sordariales</taxon>
        <taxon>Lasiosphaeriaceae</taxon>
        <taxon>Lasiosphaeris</taxon>
    </lineage>
</organism>
<protein>
    <submittedName>
        <fullName evidence="1">Uncharacterized protein</fullName>
    </submittedName>
</protein>
<accession>A0AA40DQS9</accession>
<dbReference type="EMBL" id="JAUKUA010000005">
    <property type="protein sequence ID" value="KAK0712085.1"/>
    <property type="molecule type" value="Genomic_DNA"/>
</dbReference>
<keyword evidence="2" id="KW-1185">Reference proteome</keyword>
<evidence type="ECO:0000313" key="1">
    <source>
        <dbReference type="EMBL" id="KAK0712085.1"/>
    </source>
</evidence>
<proteinExistence type="predicted"/>
<name>A0AA40DQS9_9PEZI</name>
<evidence type="ECO:0000313" key="2">
    <source>
        <dbReference type="Proteomes" id="UP001172102"/>
    </source>
</evidence>
<dbReference type="Proteomes" id="UP001172102">
    <property type="component" value="Unassembled WGS sequence"/>
</dbReference>
<comment type="caution">
    <text evidence="1">The sequence shown here is derived from an EMBL/GenBank/DDBJ whole genome shotgun (WGS) entry which is preliminary data.</text>
</comment>
<gene>
    <name evidence="1" type="ORF">B0H67DRAFT_586960</name>
</gene>
<dbReference type="AlphaFoldDB" id="A0AA40DQS9"/>
<sequence length="92" mass="10145">MPLRLALKRSLRRGLLAAYSVAAVKEPSPLLLSFSGSGQAVRDQPHCRREALGMSRTPSRRMIEHRLVRRCAALTHGKLLRALLRARGSSGC</sequence>